<feature type="transmembrane region" description="Helical" evidence="6">
    <location>
        <begin position="166"/>
        <end position="185"/>
    </location>
</feature>
<comment type="similarity">
    <text evidence="2">Belongs to the autoinducer-2 exporter (AI-2E) (TC 2.A.86) family.</text>
</comment>
<reference evidence="7" key="1">
    <citation type="submission" date="2022-08" db="EMBL/GenBank/DDBJ databases">
        <title>Chelativorans sichuanense sp. nov., a paraffin oil-degrading bacterium isolated from a mixture of oil-based drill cuttings and paddy soil.</title>
        <authorList>
            <person name="Yu J."/>
            <person name="Liu H."/>
            <person name="Chen Q."/>
        </authorList>
    </citation>
    <scope>NUCLEOTIDE SEQUENCE</scope>
    <source>
        <strain evidence="7">SCAU 2101</strain>
    </source>
</reference>
<sequence length="377" mass="40544">MTGAGAMPPVPENQLDDTQRRCGESSRLALWLLAIIAMVLIVAALRATAWISGTLAFAFFAALALQPVQSWIGARVPRAMGWLGHLAALLIMLLIFVLFTAGLLFVVQQLAAGIVRYREPLERLAARISARIDIAAGQPSGDGTAPLAERLIDPVMSLATGVAQSMWSFGGVLTLLFFLVWLMLLEAPSYSAKLSGIASRRDGAALHDIVDATASRFRRYLLMRALLGLATGLLYMAWTWWWGLDFVLVWGLLAFLLNFIPTIGSIIAGVLPVALAFLQRDPVSALIIGGGLLVIEQVMGNYVDPLLQGRQLSLSPLAVLLALAFWTWMWGLVGALLAVPMTLVLTIACAHVEALKPIALALSNATNLEELEEATAP</sequence>
<feature type="transmembrane region" description="Helical" evidence="6">
    <location>
        <begin position="323"/>
        <end position="348"/>
    </location>
</feature>
<dbReference type="PANTHER" id="PTHR21716:SF64">
    <property type="entry name" value="AI-2 TRANSPORT PROTEIN TQSA"/>
    <property type="match status" value="1"/>
</dbReference>
<evidence type="ECO:0000256" key="1">
    <source>
        <dbReference type="ARBA" id="ARBA00004141"/>
    </source>
</evidence>
<dbReference type="GO" id="GO:0055085">
    <property type="term" value="P:transmembrane transport"/>
    <property type="evidence" value="ECO:0007669"/>
    <property type="project" value="TreeGrafter"/>
</dbReference>
<feature type="transmembrane region" description="Helical" evidence="6">
    <location>
        <begin position="28"/>
        <end position="49"/>
    </location>
</feature>
<name>A0A9X3B034_9HYPH</name>
<gene>
    <name evidence="7" type="ORF">NYR54_10385</name>
</gene>
<dbReference type="AlphaFoldDB" id="A0A9X3B034"/>
<dbReference type="Pfam" id="PF01594">
    <property type="entry name" value="AI-2E_transport"/>
    <property type="match status" value="1"/>
</dbReference>
<dbReference type="EMBL" id="JAODNV010000010">
    <property type="protein sequence ID" value="MCT8990694.1"/>
    <property type="molecule type" value="Genomic_DNA"/>
</dbReference>
<evidence type="ECO:0000256" key="2">
    <source>
        <dbReference type="ARBA" id="ARBA00009773"/>
    </source>
</evidence>
<keyword evidence="4 6" id="KW-1133">Transmembrane helix</keyword>
<dbReference type="GO" id="GO:0016020">
    <property type="term" value="C:membrane"/>
    <property type="evidence" value="ECO:0007669"/>
    <property type="project" value="UniProtKB-SubCell"/>
</dbReference>
<accession>A0A9X3B034</accession>
<feature type="transmembrane region" description="Helical" evidence="6">
    <location>
        <begin position="285"/>
        <end position="303"/>
    </location>
</feature>
<evidence type="ECO:0000256" key="5">
    <source>
        <dbReference type="ARBA" id="ARBA00023136"/>
    </source>
</evidence>
<dbReference type="Proteomes" id="UP001149009">
    <property type="component" value="Unassembled WGS sequence"/>
</dbReference>
<evidence type="ECO:0000256" key="6">
    <source>
        <dbReference type="SAM" id="Phobius"/>
    </source>
</evidence>
<keyword evidence="8" id="KW-1185">Reference proteome</keyword>
<evidence type="ECO:0000313" key="8">
    <source>
        <dbReference type="Proteomes" id="UP001149009"/>
    </source>
</evidence>
<evidence type="ECO:0000313" key="7">
    <source>
        <dbReference type="EMBL" id="MCT8990694.1"/>
    </source>
</evidence>
<feature type="transmembrane region" description="Helical" evidence="6">
    <location>
        <begin position="55"/>
        <end position="74"/>
    </location>
</feature>
<feature type="transmembrane region" description="Helical" evidence="6">
    <location>
        <begin position="247"/>
        <end position="278"/>
    </location>
</feature>
<feature type="transmembrane region" description="Helical" evidence="6">
    <location>
        <begin position="86"/>
        <end position="107"/>
    </location>
</feature>
<organism evidence="7 8">
    <name type="scientific">Chelativorans petroleitrophicus</name>
    <dbReference type="NCBI Taxonomy" id="2975484"/>
    <lineage>
        <taxon>Bacteria</taxon>
        <taxon>Pseudomonadati</taxon>
        <taxon>Pseudomonadota</taxon>
        <taxon>Alphaproteobacteria</taxon>
        <taxon>Hyphomicrobiales</taxon>
        <taxon>Phyllobacteriaceae</taxon>
        <taxon>Chelativorans</taxon>
    </lineage>
</organism>
<dbReference type="RefSeq" id="WP_261515570.1">
    <property type="nucleotide sequence ID" value="NZ_JAODNV010000010.1"/>
</dbReference>
<keyword evidence="3 6" id="KW-0812">Transmembrane</keyword>
<protein>
    <submittedName>
        <fullName evidence="7">AI-2E family transporter</fullName>
    </submittedName>
</protein>
<keyword evidence="5 6" id="KW-0472">Membrane</keyword>
<dbReference type="PANTHER" id="PTHR21716">
    <property type="entry name" value="TRANSMEMBRANE PROTEIN"/>
    <property type="match status" value="1"/>
</dbReference>
<comment type="subcellular location">
    <subcellularLocation>
        <location evidence="1">Membrane</location>
        <topology evidence="1">Multi-pass membrane protein</topology>
    </subcellularLocation>
</comment>
<evidence type="ECO:0000256" key="3">
    <source>
        <dbReference type="ARBA" id="ARBA00022692"/>
    </source>
</evidence>
<evidence type="ECO:0000256" key="4">
    <source>
        <dbReference type="ARBA" id="ARBA00022989"/>
    </source>
</evidence>
<proteinExistence type="inferred from homology"/>
<comment type="caution">
    <text evidence="7">The sequence shown here is derived from an EMBL/GenBank/DDBJ whole genome shotgun (WGS) entry which is preliminary data.</text>
</comment>
<dbReference type="InterPro" id="IPR002549">
    <property type="entry name" value="AI-2E-like"/>
</dbReference>
<feature type="transmembrane region" description="Helical" evidence="6">
    <location>
        <begin position="221"/>
        <end position="241"/>
    </location>
</feature>